<evidence type="ECO:0000313" key="4">
    <source>
        <dbReference type="Proteomes" id="UP000803844"/>
    </source>
</evidence>
<protein>
    <recommendedName>
        <fullName evidence="2">DUF7907 domain-containing protein</fullName>
    </recommendedName>
</protein>
<dbReference type="AlphaFoldDB" id="A0A9P5CTX6"/>
<dbReference type="GeneID" id="63839974"/>
<evidence type="ECO:0000313" key="3">
    <source>
        <dbReference type="EMBL" id="KAF3769896.1"/>
    </source>
</evidence>
<evidence type="ECO:0000259" key="2">
    <source>
        <dbReference type="Pfam" id="PF25484"/>
    </source>
</evidence>
<evidence type="ECO:0000256" key="1">
    <source>
        <dbReference type="SAM" id="SignalP"/>
    </source>
</evidence>
<feature type="chain" id="PRO_5040118031" description="DUF7907 domain-containing protein" evidence="1">
    <location>
        <begin position="19"/>
        <end position="203"/>
    </location>
</feature>
<dbReference type="Pfam" id="PF25484">
    <property type="entry name" value="DUF7907"/>
    <property type="match status" value="1"/>
</dbReference>
<dbReference type="OrthoDB" id="3515453at2759"/>
<comment type="caution">
    <text evidence="3">The sequence shown here is derived from an EMBL/GenBank/DDBJ whole genome shotgun (WGS) entry which is preliminary data.</text>
</comment>
<dbReference type="InterPro" id="IPR057229">
    <property type="entry name" value="DUF7907"/>
</dbReference>
<sequence length="203" mass="21787">MKTTPLLLAASAASLASAQTYNTSAPFTLELSSSNTTIDGQFLGACHSGAAIEALCLDGTNGTATDYNTFTLNVSTSSTGNAYETGILVWVLETGDFNVSSGLVFTPPLTSNVVAPEFEPGSEGIDLVGFDDDDNLFIYSSYVDDKTFTDGTFPTEITPYPLYQWYACWTFDLAYYYQTLAWVTGGVPNNPTCVAVNVTRNFI</sequence>
<dbReference type="RefSeq" id="XP_040780857.1">
    <property type="nucleotide sequence ID" value="XM_040922845.1"/>
</dbReference>
<reference evidence="3" key="1">
    <citation type="journal article" date="2020" name="Phytopathology">
        <title>Genome sequence of the chestnut blight fungus Cryphonectria parasitica EP155: A fundamental resource for an archetypical invasive plant pathogen.</title>
        <authorList>
            <person name="Crouch J.A."/>
            <person name="Dawe A."/>
            <person name="Aerts A."/>
            <person name="Barry K."/>
            <person name="Churchill A.C.L."/>
            <person name="Grimwood J."/>
            <person name="Hillman B."/>
            <person name="Milgroom M.G."/>
            <person name="Pangilinan J."/>
            <person name="Smith M."/>
            <person name="Salamov A."/>
            <person name="Schmutz J."/>
            <person name="Yadav J."/>
            <person name="Grigoriev I.V."/>
            <person name="Nuss D."/>
        </authorList>
    </citation>
    <scope>NUCLEOTIDE SEQUENCE</scope>
    <source>
        <strain evidence="3">EP155</strain>
    </source>
</reference>
<organism evidence="3 4">
    <name type="scientific">Cryphonectria parasitica (strain ATCC 38755 / EP155)</name>
    <dbReference type="NCBI Taxonomy" id="660469"/>
    <lineage>
        <taxon>Eukaryota</taxon>
        <taxon>Fungi</taxon>
        <taxon>Dikarya</taxon>
        <taxon>Ascomycota</taxon>
        <taxon>Pezizomycotina</taxon>
        <taxon>Sordariomycetes</taxon>
        <taxon>Sordariomycetidae</taxon>
        <taxon>Diaporthales</taxon>
        <taxon>Cryphonectriaceae</taxon>
        <taxon>Cryphonectria-Endothia species complex</taxon>
        <taxon>Cryphonectria</taxon>
    </lineage>
</organism>
<gene>
    <name evidence="3" type="ORF">M406DRAFT_354167</name>
</gene>
<proteinExistence type="predicted"/>
<dbReference type="EMBL" id="MU032344">
    <property type="protein sequence ID" value="KAF3769896.1"/>
    <property type="molecule type" value="Genomic_DNA"/>
</dbReference>
<feature type="signal peptide" evidence="1">
    <location>
        <begin position="1"/>
        <end position="18"/>
    </location>
</feature>
<feature type="domain" description="DUF7907" evidence="2">
    <location>
        <begin position="24"/>
        <end position="200"/>
    </location>
</feature>
<accession>A0A9P5CTX6</accession>
<dbReference type="Proteomes" id="UP000803844">
    <property type="component" value="Unassembled WGS sequence"/>
</dbReference>
<keyword evidence="1" id="KW-0732">Signal</keyword>
<name>A0A9P5CTX6_CRYP1</name>
<keyword evidence="4" id="KW-1185">Reference proteome</keyword>